<gene>
    <name evidence="6" type="ORF">BTO28_14405</name>
</gene>
<reference evidence="6 7" key="1">
    <citation type="submission" date="2016-12" db="EMBL/GenBank/DDBJ databases">
        <title>Domibacillus sp. SAB 38T whole genome sequencing.</title>
        <authorList>
            <person name="Verma A."/>
            <person name="Ojha A.K."/>
            <person name="Krishnamurthi S."/>
        </authorList>
    </citation>
    <scope>NUCLEOTIDE SEQUENCE [LARGE SCALE GENOMIC DNA]</scope>
    <source>
        <strain evidence="6 7">SAB 38</strain>
    </source>
</reference>
<dbReference type="SUPFAM" id="SSF46785">
    <property type="entry name" value="Winged helix' DNA-binding domain"/>
    <property type="match status" value="1"/>
</dbReference>
<dbReference type="STRING" id="1714355.BTO28_14405"/>
<dbReference type="SUPFAM" id="SSF48008">
    <property type="entry name" value="GntR ligand-binding domain-like"/>
    <property type="match status" value="1"/>
</dbReference>
<sequence length="216" mass="24809">MHLDKSELDTIHSKVTKVIREAILNGEIAPGEKLVQEELANSLGVSRMPVREALRKLEIEGLIKIEPHRGAVVKTLNIEDIEEIYNLRAQLEKIAVEQSVEKIEEEEIRKLELLVNEMEDTKEAEKFVEANITFHNLLMSNCAWKRLLFFIETLWNGFPQQTPHLLLDHTKKSNQEHKEILEAVKKKDAALAGDLVAKHISRTGHELVEKMKNTKK</sequence>
<keyword evidence="2" id="KW-0238">DNA-binding</keyword>
<dbReference type="PRINTS" id="PR00035">
    <property type="entry name" value="HTHGNTR"/>
</dbReference>
<keyword evidence="1" id="KW-0805">Transcription regulation</keyword>
<name>A0A1V2A4P0_9BACI</name>
<keyword evidence="3" id="KW-0804">Transcription</keyword>
<proteinExistence type="predicted"/>
<feature type="domain" description="HTH gntR-type" evidence="5">
    <location>
        <begin position="9"/>
        <end position="76"/>
    </location>
</feature>
<evidence type="ECO:0000313" key="6">
    <source>
        <dbReference type="EMBL" id="OMP65981.1"/>
    </source>
</evidence>
<accession>A0A1V2A4P0</accession>
<dbReference type="Pfam" id="PF07729">
    <property type="entry name" value="FCD"/>
    <property type="match status" value="1"/>
</dbReference>
<dbReference type="PANTHER" id="PTHR43537">
    <property type="entry name" value="TRANSCRIPTIONAL REGULATOR, GNTR FAMILY"/>
    <property type="match status" value="1"/>
</dbReference>
<dbReference type="CDD" id="cd07377">
    <property type="entry name" value="WHTH_GntR"/>
    <property type="match status" value="1"/>
</dbReference>
<dbReference type="GO" id="GO:0003677">
    <property type="term" value="F:DNA binding"/>
    <property type="evidence" value="ECO:0007669"/>
    <property type="project" value="UniProtKB-KW"/>
</dbReference>
<dbReference type="SMART" id="SM00345">
    <property type="entry name" value="HTH_GNTR"/>
    <property type="match status" value="1"/>
</dbReference>
<dbReference type="InterPro" id="IPR008920">
    <property type="entry name" value="TF_FadR/GntR_C"/>
</dbReference>
<dbReference type="PROSITE" id="PS50949">
    <property type="entry name" value="HTH_GNTR"/>
    <property type="match status" value="1"/>
</dbReference>
<dbReference type="Gene3D" id="1.10.10.10">
    <property type="entry name" value="Winged helix-like DNA-binding domain superfamily/Winged helix DNA-binding domain"/>
    <property type="match status" value="1"/>
</dbReference>
<evidence type="ECO:0000256" key="2">
    <source>
        <dbReference type="ARBA" id="ARBA00023125"/>
    </source>
</evidence>
<dbReference type="InterPro" id="IPR011711">
    <property type="entry name" value="GntR_C"/>
</dbReference>
<evidence type="ECO:0000256" key="4">
    <source>
        <dbReference type="SAM" id="Coils"/>
    </source>
</evidence>
<dbReference type="InterPro" id="IPR000524">
    <property type="entry name" value="Tscrpt_reg_HTH_GntR"/>
</dbReference>
<dbReference type="PANTHER" id="PTHR43537:SF24">
    <property type="entry name" value="GLUCONATE OPERON TRANSCRIPTIONAL REPRESSOR"/>
    <property type="match status" value="1"/>
</dbReference>
<evidence type="ECO:0000256" key="1">
    <source>
        <dbReference type="ARBA" id="ARBA00023015"/>
    </source>
</evidence>
<dbReference type="RefSeq" id="WP_076767495.1">
    <property type="nucleotide sequence ID" value="NZ_MSFI01000026.1"/>
</dbReference>
<dbReference type="EMBL" id="MSFI01000026">
    <property type="protein sequence ID" value="OMP65981.1"/>
    <property type="molecule type" value="Genomic_DNA"/>
</dbReference>
<dbReference type="AlphaFoldDB" id="A0A1V2A4P0"/>
<evidence type="ECO:0000256" key="3">
    <source>
        <dbReference type="ARBA" id="ARBA00023163"/>
    </source>
</evidence>
<evidence type="ECO:0000313" key="7">
    <source>
        <dbReference type="Proteomes" id="UP000188613"/>
    </source>
</evidence>
<dbReference type="InterPro" id="IPR036388">
    <property type="entry name" value="WH-like_DNA-bd_sf"/>
</dbReference>
<keyword evidence="7" id="KW-1185">Reference proteome</keyword>
<organism evidence="6 7">
    <name type="scientific">Domibacillus epiphyticus</name>
    <dbReference type="NCBI Taxonomy" id="1714355"/>
    <lineage>
        <taxon>Bacteria</taxon>
        <taxon>Bacillati</taxon>
        <taxon>Bacillota</taxon>
        <taxon>Bacilli</taxon>
        <taxon>Bacillales</taxon>
        <taxon>Bacillaceae</taxon>
        <taxon>Domibacillus</taxon>
    </lineage>
</organism>
<dbReference type="InterPro" id="IPR036390">
    <property type="entry name" value="WH_DNA-bd_sf"/>
</dbReference>
<comment type="caution">
    <text evidence="6">The sequence shown here is derived from an EMBL/GenBank/DDBJ whole genome shotgun (WGS) entry which is preliminary data.</text>
</comment>
<dbReference type="Gene3D" id="1.20.120.530">
    <property type="entry name" value="GntR ligand-binding domain-like"/>
    <property type="match status" value="1"/>
</dbReference>
<dbReference type="OrthoDB" id="2592645at2"/>
<protein>
    <recommendedName>
        <fullName evidence="5">HTH gntR-type domain-containing protein</fullName>
    </recommendedName>
</protein>
<evidence type="ECO:0000259" key="5">
    <source>
        <dbReference type="PROSITE" id="PS50949"/>
    </source>
</evidence>
<feature type="coiled-coil region" evidence="4">
    <location>
        <begin position="86"/>
        <end position="131"/>
    </location>
</feature>
<dbReference type="SMART" id="SM00895">
    <property type="entry name" value="FCD"/>
    <property type="match status" value="1"/>
</dbReference>
<dbReference type="GO" id="GO:0003700">
    <property type="term" value="F:DNA-binding transcription factor activity"/>
    <property type="evidence" value="ECO:0007669"/>
    <property type="project" value="InterPro"/>
</dbReference>
<dbReference type="Pfam" id="PF00392">
    <property type="entry name" value="GntR"/>
    <property type="match status" value="1"/>
</dbReference>
<keyword evidence="4" id="KW-0175">Coiled coil</keyword>
<dbReference type="Proteomes" id="UP000188613">
    <property type="component" value="Unassembled WGS sequence"/>
</dbReference>